<dbReference type="EMBL" id="CP058214">
    <property type="protein sequence ID" value="QPC43013.1"/>
    <property type="molecule type" value="Genomic_DNA"/>
</dbReference>
<dbReference type="KEGG" id="kmn:HW532_10115"/>
<proteinExistence type="predicted"/>
<dbReference type="RefSeq" id="WP_213164252.1">
    <property type="nucleotide sequence ID" value="NZ_CP058214.1"/>
</dbReference>
<keyword evidence="3" id="KW-1185">Reference proteome</keyword>
<feature type="region of interest" description="Disordered" evidence="1">
    <location>
        <begin position="82"/>
        <end position="220"/>
    </location>
</feature>
<sequence>MVAIERSSPSNSQAFSGTEDRAHSDPSNEDRAFEAKLAQLQQQDTGQQLVRDKRQGPIIMVGSDGRNAIGEVGDTAFSLSHAEDVSESASAAGAGAAAAADATNGGGNISASPTPISQRPGYISPDGRVNPPNIGDPLGSSTSNAEDVSESVSTAGADAATQTTVSGPLKLGEGVTAQRLSAPVLEEGPAGSPVPQSEPVPLAASNGGAYLLSESGDDAKPIAFRGTESEIYDTLDENAGRVIEREPRKPGEDFAEASEDTRSIYAGFVADRGAAGSPDTPGHVSQLLSNIFGMGGASLASNVQGLESLAQAAKGLVDASQKTMLKISQYPEEGLTLVGTDSTTFGDIAETLRALPNRG</sequence>
<feature type="compositionally biased region" description="Basic and acidic residues" evidence="1">
    <location>
        <begin position="18"/>
        <end position="34"/>
    </location>
</feature>
<evidence type="ECO:0000256" key="1">
    <source>
        <dbReference type="SAM" id="MobiDB-lite"/>
    </source>
</evidence>
<feature type="compositionally biased region" description="Polar residues" evidence="1">
    <location>
        <begin position="139"/>
        <end position="166"/>
    </location>
</feature>
<gene>
    <name evidence="2" type="ORF">HW532_10115</name>
</gene>
<protein>
    <submittedName>
        <fullName evidence="2">Uncharacterized protein</fullName>
    </submittedName>
</protein>
<accession>A0A7S8C422</accession>
<reference evidence="2 3" key="1">
    <citation type="submission" date="2020-06" db="EMBL/GenBank/DDBJ databases">
        <title>Genome sequence of 2 isolates from Red Sea Mangroves.</title>
        <authorList>
            <person name="Sefrji F."/>
            <person name="Michoud G."/>
            <person name="Merlino G."/>
            <person name="Daffonchio D."/>
        </authorList>
    </citation>
    <scope>NUCLEOTIDE SEQUENCE [LARGE SCALE GENOMIC DNA]</scope>
    <source>
        <strain evidence="2 3">R1DC25</strain>
    </source>
</reference>
<feature type="compositionally biased region" description="Polar residues" evidence="1">
    <location>
        <begin position="7"/>
        <end position="16"/>
    </location>
</feature>
<evidence type="ECO:0000313" key="3">
    <source>
        <dbReference type="Proteomes" id="UP000593594"/>
    </source>
</evidence>
<feature type="compositionally biased region" description="Low complexity" evidence="1">
    <location>
        <begin position="37"/>
        <end position="49"/>
    </location>
</feature>
<name>A0A7S8C422_9HYPH</name>
<feature type="region of interest" description="Disordered" evidence="1">
    <location>
        <begin position="1"/>
        <end position="69"/>
    </location>
</feature>
<organism evidence="2 3">
    <name type="scientific">Kaustia mangrovi</name>
    <dbReference type="NCBI Taxonomy" id="2593653"/>
    <lineage>
        <taxon>Bacteria</taxon>
        <taxon>Pseudomonadati</taxon>
        <taxon>Pseudomonadota</taxon>
        <taxon>Alphaproteobacteria</taxon>
        <taxon>Hyphomicrobiales</taxon>
        <taxon>Parvibaculaceae</taxon>
        <taxon>Kaustia</taxon>
    </lineage>
</organism>
<dbReference type="AlphaFoldDB" id="A0A7S8C422"/>
<feature type="compositionally biased region" description="Low complexity" evidence="1">
    <location>
        <begin position="87"/>
        <end position="102"/>
    </location>
</feature>
<dbReference type="Proteomes" id="UP000593594">
    <property type="component" value="Chromosome"/>
</dbReference>
<evidence type="ECO:0000313" key="2">
    <source>
        <dbReference type="EMBL" id="QPC43013.1"/>
    </source>
</evidence>